<dbReference type="Proteomes" id="UP000029227">
    <property type="component" value="Unassembled WGS sequence"/>
</dbReference>
<name>A0A090QIL9_9GAMM</name>
<evidence type="ECO:0000256" key="1">
    <source>
        <dbReference type="ARBA" id="ARBA00022679"/>
    </source>
</evidence>
<keyword evidence="1" id="KW-0808">Transferase</keyword>
<gene>
    <name evidence="9" type="ORF">JCM19237_5863</name>
</gene>
<evidence type="ECO:0000259" key="8">
    <source>
        <dbReference type="PROSITE" id="PS51459"/>
    </source>
</evidence>
<evidence type="ECO:0000256" key="7">
    <source>
        <dbReference type="ARBA" id="ARBA00048696"/>
    </source>
</evidence>
<dbReference type="GO" id="GO:0070733">
    <property type="term" value="F:AMPylase activity"/>
    <property type="evidence" value="ECO:0007669"/>
    <property type="project" value="UniProtKB-EC"/>
</dbReference>
<dbReference type="NCBIfam" id="NF007672">
    <property type="entry name" value="PRK10347.1"/>
    <property type="match status" value="1"/>
</dbReference>
<comment type="caution">
    <text evidence="9">The sequence shown here is derived from an EMBL/GenBank/DDBJ whole genome shotgun (WGS) entry which is preliminary data.</text>
</comment>
<dbReference type="eggNOG" id="COG2184">
    <property type="taxonomic scope" value="Bacteria"/>
</dbReference>
<evidence type="ECO:0000256" key="3">
    <source>
        <dbReference type="ARBA" id="ARBA00022741"/>
    </source>
</evidence>
<protein>
    <recommendedName>
        <fullName evidence="5">protein adenylyltransferase</fullName>
        <ecNumber evidence="5">2.7.7.108</ecNumber>
    </recommendedName>
</protein>
<evidence type="ECO:0000256" key="4">
    <source>
        <dbReference type="ARBA" id="ARBA00022840"/>
    </source>
</evidence>
<dbReference type="AlphaFoldDB" id="A0A090QIL9"/>
<evidence type="ECO:0000256" key="5">
    <source>
        <dbReference type="ARBA" id="ARBA00034531"/>
    </source>
</evidence>
<dbReference type="EMBL" id="BBMN01000001">
    <property type="protein sequence ID" value="GAL02970.1"/>
    <property type="molecule type" value="Genomic_DNA"/>
</dbReference>
<dbReference type="InterPro" id="IPR036597">
    <property type="entry name" value="Fido-like_dom_sf"/>
</dbReference>
<sequence length="214" mass="25072">MHDKYDVHQDPDCYPDSDVLINLLSIKDNVLLEAAERDFTRVRAEHFMPKFDQFTLTYLQQIHHTLFQDLYAWAGKLRHVDITKGETRFCHWVNIEKEGNKLLAALADEHHLQGLPLERFIERIAHYYCELNVIHPFREGNGRVQRIFFEILAINAGYEICWEGIQLQEWVAANQAGYFGDLAPLHALFERITVPIDIEKGYDDHWNDAPQESP</sequence>
<dbReference type="EC" id="2.7.7.108" evidence="5"/>
<keyword evidence="3" id="KW-0547">Nucleotide-binding</keyword>
<evidence type="ECO:0000313" key="9">
    <source>
        <dbReference type="EMBL" id="GAL02970.1"/>
    </source>
</evidence>
<dbReference type="Gene3D" id="1.10.3290.10">
    <property type="entry name" value="Fido-like domain"/>
    <property type="match status" value="1"/>
</dbReference>
<accession>A0A090QIL9</accession>
<dbReference type="SUPFAM" id="SSF140931">
    <property type="entry name" value="Fic-like"/>
    <property type="match status" value="1"/>
</dbReference>
<comment type="catalytic activity">
    <reaction evidence="6">
        <text>L-threonyl-[protein] + ATP = 3-O-(5'-adenylyl)-L-threonyl-[protein] + diphosphate</text>
        <dbReference type="Rhea" id="RHEA:54292"/>
        <dbReference type="Rhea" id="RHEA-COMP:11060"/>
        <dbReference type="Rhea" id="RHEA-COMP:13847"/>
        <dbReference type="ChEBI" id="CHEBI:30013"/>
        <dbReference type="ChEBI" id="CHEBI:30616"/>
        <dbReference type="ChEBI" id="CHEBI:33019"/>
        <dbReference type="ChEBI" id="CHEBI:138113"/>
        <dbReference type="EC" id="2.7.7.108"/>
    </reaction>
</comment>
<dbReference type="PROSITE" id="PS51459">
    <property type="entry name" value="FIDO"/>
    <property type="match status" value="1"/>
</dbReference>
<evidence type="ECO:0000256" key="6">
    <source>
        <dbReference type="ARBA" id="ARBA00047939"/>
    </source>
</evidence>
<feature type="domain" description="Fido" evidence="8">
    <location>
        <begin position="54"/>
        <end position="191"/>
    </location>
</feature>
<keyword evidence="2" id="KW-0548">Nucleotidyltransferase</keyword>
<dbReference type="InterPro" id="IPR003812">
    <property type="entry name" value="Fido"/>
</dbReference>
<comment type="catalytic activity">
    <reaction evidence="7">
        <text>L-tyrosyl-[protein] + ATP = O-(5'-adenylyl)-L-tyrosyl-[protein] + diphosphate</text>
        <dbReference type="Rhea" id="RHEA:54288"/>
        <dbReference type="Rhea" id="RHEA-COMP:10136"/>
        <dbReference type="Rhea" id="RHEA-COMP:13846"/>
        <dbReference type="ChEBI" id="CHEBI:30616"/>
        <dbReference type="ChEBI" id="CHEBI:33019"/>
        <dbReference type="ChEBI" id="CHEBI:46858"/>
        <dbReference type="ChEBI" id="CHEBI:83624"/>
        <dbReference type="EC" id="2.7.7.108"/>
    </reaction>
</comment>
<dbReference type="Pfam" id="PF02661">
    <property type="entry name" value="Fic"/>
    <property type="match status" value="1"/>
</dbReference>
<dbReference type="PANTHER" id="PTHR39560">
    <property type="entry name" value="PROTEIN ADENYLYLTRANSFERASE FIC-RELATED"/>
    <property type="match status" value="1"/>
</dbReference>
<dbReference type="GO" id="GO:0051302">
    <property type="term" value="P:regulation of cell division"/>
    <property type="evidence" value="ECO:0007669"/>
    <property type="project" value="TreeGrafter"/>
</dbReference>
<dbReference type="STRING" id="754436.JCM19237_5863"/>
<proteinExistence type="predicted"/>
<reference evidence="9 10" key="1">
    <citation type="journal article" date="2014" name="Genome Announc.">
        <title>Draft Genome Sequences of Two Vibrionaceae Species, Vibrio ponticus C121 and Photobacterium aphoticum C119, Isolated as Coral Reef Microbiota.</title>
        <authorList>
            <person name="Al-saari N."/>
            <person name="Meirelles P.M."/>
            <person name="Mino S."/>
            <person name="Suda W."/>
            <person name="Oshima K."/>
            <person name="Hattori M."/>
            <person name="Ohkuma M."/>
            <person name="Thompson F.L."/>
            <person name="Gomez-Gil B."/>
            <person name="Sawabe T."/>
            <person name="Sawabe T."/>
        </authorList>
    </citation>
    <scope>NUCLEOTIDE SEQUENCE [LARGE SCALE GENOMIC DNA]</scope>
    <source>
        <strain evidence="9 10">JCM 19237</strain>
    </source>
</reference>
<evidence type="ECO:0000256" key="2">
    <source>
        <dbReference type="ARBA" id="ARBA00022695"/>
    </source>
</evidence>
<organism evidence="9 10">
    <name type="scientific">Photobacterium aphoticum</name>
    <dbReference type="NCBI Taxonomy" id="754436"/>
    <lineage>
        <taxon>Bacteria</taxon>
        <taxon>Pseudomonadati</taxon>
        <taxon>Pseudomonadota</taxon>
        <taxon>Gammaproteobacteria</taxon>
        <taxon>Vibrionales</taxon>
        <taxon>Vibrionaceae</taxon>
        <taxon>Photobacterium</taxon>
    </lineage>
</organism>
<evidence type="ECO:0000313" key="10">
    <source>
        <dbReference type="Proteomes" id="UP000029227"/>
    </source>
</evidence>
<dbReference type="PANTHER" id="PTHR39560:SF1">
    <property type="entry name" value="PROTEIN ADENYLYLTRANSFERASE FIC-RELATED"/>
    <property type="match status" value="1"/>
</dbReference>
<keyword evidence="4" id="KW-0067">ATP-binding</keyword>
<dbReference type="GO" id="GO:0005524">
    <property type="term" value="F:ATP binding"/>
    <property type="evidence" value="ECO:0007669"/>
    <property type="project" value="UniProtKB-KW"/>
</dbReference>